<dbReference type="SUPFAM" id="SSF52080">
    <property type="entry name" value="Ribosomal proteins L15p and L18e"/>
    <property type="match status" value="1"/>
</dbReference>
<keyword evidence="2 4" id="KW-0689">Ribosomal protein</keyword>
<dbReference type="NCBIfam" id="TIGR01071">
    <property type="entry name" value="rplO_bact"/>
    <property type="match status" value="1"/>
</dbReference>
<dbReference type="GO" id="GO:0019843">
    <property type="term" value="F:rRNA binding"/>
    <property type="evidence" value="ECO:0007669"/>
    <property type="project" value="UniProtKB-UniRule"/>
</dbReference>
<proteinExistence type="inferred from homology"/>
<dbReference type="GO" id="GO:0006412">
    <property type="term" value="P:translation"/>
    <property type="evidence" value="ECO:0007669"/>
    <property type="project" value="UniProtKB-UniRule"/>
</dbReference>
<dbReference type="PANTHER" id="PTHR12934">
    <property type="entry name" value="50S RIBOSOMAL PROTEIN L15"/>
    <property type="match status" value="1"/>
</dbReference>
<evidence type="ECO:0000259" key="7">
    <source>
        <dbReference type="Pfam" id="PF00828"/>
    </source>
</evidence>
<evidence type="ECO:0000313" key="9">
    <source>
        <dbReference type="Proteomes" id="UP000231056"/>
    </source>
</evidence>
<comment type="function">
    <text evidence="4">Binds to the 23S rRNA.</text>
</comment>
<dbReference type="HAMAP" id="MF_01341">
    <property type="entry name" value="Ribosomal_uL15"/>
    <property type="match status" value="1"/>
</dbReference>
<dbReference type="InterPro" id="IPR001196">
    <property type="entry name" value="Ribosomal_uL15_CS"/>
</dbReference>
<keyword evidence="4" id="KW-0699">rRNA-binding</keyword>
<keyword evidence="3 4" id="KW-0687">Ribonucleoprotein</keyword>
<reference evidence="8 9" key="1">
    <citation type="submission" date="2017-09" db="EMBL/GenBank/DDBJ databases">
        <title>Depth-based differentiation of microbial function through sediment-hosted aquifers and enrichment of novel symbionts in the deep terrestrial subsurface.</title>
        <authorList>
            <person name="Probst A.J."/>
            <person name="Ladd B."/>
            <person name="Jarett J.K."/>
            <person name="Geller-Mcgrath D.E."/>
            <person name="Sieber C.M."/>
            <person name="Emerson J.B."/>
            <person name="Anantharaman K."/>
            <person name="Thomas B.C."/>
            <person name="Malmstrom R."/>
            <person name="Stieglmeier M."/>
            <person name="Klingl A."/>
            <person name="Woyke T."/>
            <person name="Ryan C.M."/>
            <person name="Banfield J.F."/>
        </authorList>
    </citation>
    <scope>NUCLEOTIDE SEQUENCE [LARGE SCALE GENOMIC DNA]</scope>
    <source>
        <strain evidence="8">CG11_big_fil_rev_8_21_14_0_20_36_8</strain>
    </source>
</reference>
<dbReference type="InterPro" id="IPR036227">
    <property type="entry name" value="Ribosomal_uL15/eL18_sf"/>
</dbReference>
<feature type="domain" description="Large ribosomal subunit protein uL15/eL18" evidence="7">
    <location>
        <begin position="83"/>
        <end position="145"/>
    </location>
</feature>
<name>A0A2M6IV94_9BACT</name>
<dbReference type="InterPro" id="IPR030878">
    <property type="entry name" value="Ribosomal_uL15"/>
</dbReference>
<evidence type="ECO:0000313" key="8">
    <source>
        <dbReference type="EMBL" id="PIQ73854.1"/>
    </source>
</evidence>
<evidence type="ECO:0000256" key="5">
    <source>
        <dbReference type="RuleBase" id="RU003888"/>
    </source>
</evidence>
<sequence>MSTLHELPKVVSKQSKRKGRGYASRKGAKSGRGTTRHQKARTDIPLHFEGGQNKMVKRFPLLRGKGKNKSIVKKPKLITLNHLMAFKKGDTVDVKTLLEKGFITEKEAVNGVKLLGTGKITIALTVVLPVSKAAKESIEKAGGIVK</sequence>
<dbReference type="GO" id="GO:0015934">
    <property type="term" value="C:large ribosomal subunit"/>
    <property type="evidence" value="ECO:0007669"/>
    <property type="project" value="InterPro"/>
</dbReference>
<organism evidence="8 9">
    <name type="scientific">Candidatus Roizmanbacteria bacterium CG11_big_fil_rev_8_21_14_0_20_36_8</name>
    <dbReference type="NCBI Taxonomy" id="1974856"/>
    <lineage>
        <taxon>Bacteria</taxon>
        <taxon>Candidatus Roizmaniibacteriota</taxon>
    </lineage>
</organism>
<comment type="similarity">
    <text evidence="1 4 5">Belongs to the universal ribosomal protein uL15 family.</text>
</comment>
<dbReference type="AlphaFoldDB" id="A0A2M6IV94"/>
<dbReference type="Proteomes" id="UP000231056">
    <property type="component" value="Unassembled WGS sequence"/>
</dbReference>
<keyword evidence="4" id="KW-0694">RNA-binding</keyword>
<comment type="subunit">
    <text evidence="4">Part of the 50S ribosomal subunit.</text>
</comment>
<dbReference type="InterPro" id="IPR005749">
    <property type="entry name" value="Ribosomal_uL15_bac-type"/>
</dbReference>
<evidence type="ECO:0000256" key="3">
    <source>
        <dbReference type="ARBA" id="ARBA00023274"/>
    </source>
</evidence>
<evidence type="ECO:0000256" key="2">
    <source>
        <dbReference type="ARBA" id="ARBA00022980"/>
    </source>
</evidence>
<dbReference type="PROSITE" id="PS00475">
    <property type="entry name" value="RIBOSOMAL_L15"/>
    <property type="match status" value="1"/>
</dbReference>
<evidence type="ECO:0000256" key="6">
    <source>
        <dbReference type="SAM" id="MobiDB-lite"/>
    </source>
</evidence>
<feature type="region of interest" description="Disordered" evidence="6">
    <location>
        <begin position="1"/>
        <end position="46"/>
    </location>
</feature>
<dbReference type="Gene3D" id="3.100.10.10">
    <property type="match status" value="1"/>
</dbReference>
<evidence type="ECO:0000256" key="4">
    <source>
        <dbReference type="HAMAP-Rule" id="MF_01341"/>
    </source>
</evidence>
<evidence type="ECO:0000256" key="1">
    <source>
        <dbReference type="ARBA" id="ARBA00007320"/>
    </source>
</evidence>
<dbReference type="Pfam" id="PF00828">
    <property type="entry name" value="Ribosomal_L27A"/>
    <property type="match status" value="1"/>
</dbReference>
<accession>A0A2M6IV94</accession>
<comment type="caution">
    <text evidence="8">The sequence shown here is derived from an EMBL/GenBank/DDBJ whole genome shotgun (WGS) entry which is preliminary data.</text>
</comment>
<gene>
    <name evidence="4 8" type="primary">rplO</name>
    <name evidence="8" type="ORF">COV58_00340</name>
</gene>
<dbReference type="GO" id="GO:0003735">
    <property type="term" value="F:structural constituent of ribosome"/>
    <property type="evidence" value="ECO:0007669"/>
    <property type="project" value="InterPro"/>
</dbReference>
<protein>
    <recommendedName>
        <fullName evidence="4">Large ribosomal subunit protein uL15</fullName>
    </recommendedName>
</protein>
<feature type="compositionally biased region" description="Basic residues" evidence="6">
    <location>
        <begin position="26"/>
        <end position="39"/>
    </location>
</feature>
<dbReference type="EMBL" id="PCVM01000006">
    <property type="protein sequence ID" value="PIQ73854.1"/>
    <property type="molecule type" value="Genomic_DNA"/>
</dbReference>
<dbReference type="InterPro" id="IPR021131">
    <property type="entry name" value="Ribosomal_uL15/eL18"/>
</dbReference>
<dbReference type="PANTHER" id="PTHR12934:SF11">
    <property type="entry name" value="LARGE RIBOSOMAL SUBUNIT PROTEIN UL15M"/>
    <property type="match status" value="1"/>
</dbReference>